<dbReference type="PANTHER" id="PTHR11695">
    <property type="entry name" value="ALCOHOL DEHYDROGENASE RELATED"/>
    <property type="match status" value="1"/>
</dbReference>
<sequence length="351" mass="38018">MSDLPNSMRALVQTSYGTPAKALTLQTLPLPSYTPSSSDLLIRVKRASIAPNEWGFLAGYVRIFGVFTFPDRMGLDFAGVVVRAGQAAQAQGWKEGDEVLGALTLAKKGTYADYITAPCEYCVRKPGSVGWNEASCLPANGMTALQALEKHQGAREVAFVTGGLGGVGHLAIQLLHGRFGFKKIITSVSTGKVEQIKALYPYVEVIDYKKSNPTKVIPHKSLDLVFSTLGTPGQWTAHLATQRPTPTLIEITTVTNATGLEANWGTKFPWYARLLIDFAAWYLHPRVPKGVKFVAHNTAFLPQDLAAMVKEAEEGRLNPLIGTEFTLEQGAEAFDLAHKGIIGKVIFGISD</sequence>
<keyword evidence="3" id="KW-1185">Reference proteome</keyword>
<feature type="domain" description="Enoyl reductase (ER)" evidence="1">
    <location>
        <begin position="22"/>
        <end position="347"/>
    </location>
</feature>
<dbReference type="InterPro" id="IPR011032">
    <property type="entry name" value="GroES-like_sf"/>
</dbReference>
<gene>
    <name evidence="2" type="ORF">DACRYDRAFT_19635</name>
</gene>
<accession>M5GBX8</accession>
<dbReference type="SMART" id="SM00829">
    <property type="entry name" value="PKS_ER"/>
    <property type="match status" value="1"/>
</dbReference>
<proteinExistence type="predicted"/>
<dbReference type="Pfam" id="PF13602">
    <property type="entry name" value="ADH_zinc_N_2"/>
    <property type="match status" value="1"/>
</dbReference>
<name>M5GBX8_DACPD</name>
<dbReference type="InterPro" id="IPR020843">
    <property type="entry name" value="ER"/>
</dbReference>
<dbReference type="HOGENOM" id="CLU_026673_3_3_1"/>
<dbReference type="SUPFAM" id="SSF51735">
    <property type="entry name" value="NAD(P)-binding Rossmann-fold domains"/>
    <property type="match status" value="1"/>
</dbReference>
<dbReference type="SUPFAM" id="SSF50129">
    <property type="entry name" value="GroES-like"/>
    <property type="match status" value="1"/>
</dbReference>
<evidence type="ECO:0000313" key="3">
    <source>
        <dbReference type="Proteomes" id="UP000030653"/>
    </source>
</evidence>
<dbReference type="InterPro" id="IPR050700">
    <property type="entry name" value="YIM1/Zinc_Alcohol_DH_Fams"/>
</dbReference>
<protein>
    <submittedName>
        <fullName evidence="2">GroES-like protein</fullName>
    </submittedName>
</protein>
<dbReference type="RefSeq" id="XP_040633403.1">
    <property type="nucleotide sequence ID" value="XM_040771597.1"/>
</dbReference>
<reference evidence="2 3" key="1">
    <citation type="journal article" date="2012" name="Science">
        <title>The Paleozoic origin of enzymatic lignin decomposition reconstructed from 31 fungal genomes.</title>
        <authorList>
            <person name="Floudas D."/>
            <person name="Binder M."/>
            <person name="Riley R."/>
            <person name="Barry K."/>
            <person name="Blanchette R.A."/>
            <person name="Henrissat B."/>
            <person name="Martinez A.T."/>
            <person name="Otillar R."/>
            <person name="Spatafora J.W."/>
            <person name="Yadav J.S."/>
            <person name="Aerts A."/>
            <person name="Benoit I."/>
            <person name="Boyd A."/>
            <person name="Carlson A."/>
            <person name="Copeland A."/>
            <person name="Coutinho P.M."/>
            <person name="de Vries R.P."/>
            <person name="Ferreira P."/>
            <person name="Findley K."/>
            <person name="Foster B."/>
            <person name="Gaskell J."/>
            <person name="Glotzer D."/>
            <person name="Gorecki P."/>
            <person name="Heitman J."/>
            <person name="Hesse C."/>
            <person name="Hori C."/>
            <person name="Igarashi K."/>
            <person name="Jurgens J.A."/>
            <person name="Kallen N."/>
            <person name="Kersten P."/>
            <person name="Kohler A."/>
            <person name="Kuees U."/>
            <person name="Kumar T.K.A."/>
            <person name="Kuo A."/>
            <person name="LaButti K."/>
            <person name="Larrondo L.F."/>
            <person name="Lindquist E."/>
            <person name="Ling A."/>
            <person name="Lombard V."/>
            <person name="Lucas S."/>
            <person name="Lundell T."/>
            <person name="Martin R."/>
            <person name="McLaughlin D.J."/>
            <person name="Morgenstern I."/>
            <person name="Morin E."/>
            <person name="Murat C."/>
            <person name="Nagy L.G."/>
            <person name="Nolan M."/>
            <person name="Ohm R.A."/>
            <person name="Patyshakuliyeva A."/>
            <person name="Rokas A."/>
            <person name="Ruiz-Duenas F.J."/>
            <person name="Sabat G."/>
            <person name="Salamov A."/>
            <person name="Samejima M."/>
            <person name="Schmutz J."/>
            <person name="Slot J.C."/>
            <person name="St John F."/>
            <person name="Stenlid J."/>
            <person name="Sun H."/>
            <person name="Sun S."/>
            <person name="Syed K."/>
            <person name="Tsang A."/>
            <person name="Wiebenga A."/>
            <person name="Young D."/>
            <person name="Pisabarro A."/>
            <person name="Eastwood D.C."/>
            <person name="Martin F."/>
            <person name="Cullen D."/>
            <person name="Grigoriev I.V."/>
            <person name="Hibbett D.S."/>
        </authorList>
    </citation>
    <scope>NUCLEOTIDE SEQUENCE [LARGE SCALE GENOMIC DNA]</scope>
    <source>
        <strain evidence="2 3">DJM-731 SS1</strain>
    </source>
</reference>
<dbReference type="Proteomes" id="UP000030653">
    <property type="component" value="Unassembled WGS sequence"/>
</dbReference>
<dbReference type="Gene3D" id="3.40.50.720">
    <property type="entry name" value="NAD(P)-binding Rossmann-like Domain"/>
    <property type="match status" value="1"/>
</dbReference>
<dbReference type="Pfam" id="PF08240">
    <property type="entry name" value="ADH_N"/>
    <property type="match status" value="1"/>
</dbReference>
<dbReference type="PANTHER" id="PTHR11695:SF294">
    <property type="entry name" value="RETICULON-4-INTERACTING PROTEIN 1, MITOCHONDRIAL"/>
    <property type="match status" value="1"/>
</dbReference>
<dbReference type="GO" id="GO:0016491">
    <property type="term" value="F:oxidoreductase activity"/>
    <property type="evidence" value="ECO:0007669"/>
    <property type="project" value="InterPro"/>
</dbReference>
<dbReference type="InterPro" id="IPR013154">
    <property type="entry name" value="ADH-like_N"/>
</dbReference>
<dbReference type="Gene3D" id="3.90.180.10">
    <property type="entry name" value="Medium-chain alcohol dehydrogenases, catalytic domain"/>
    <property type="match status" value="1"/>
</dbReference>
<dbReference type="AlphaFoldDB" id="M5GBX8"/>
<dbReference type="GeneID" id="63686659"/>
<dbReference type="GO" id="GO:0005739">
    <property type="term" value="C:mitochondrion"/>
    <property type="evidence" value="ECO:0007669"/>
    <property type="project" value="TreeGrafter"/>
</dbReference>
<dbReference type="EMBL" id="JH795855">
    <property type="protein sequence ID" value="EJU06509.1"/>
    <property type="molecule type" value="Genomic_DNA"/>
</dbReference>
<evidence type="ECO:0000313" key="2">
    <source>
        <dbReference type="EMBL" id="EJU06509.1"/>
    </source>
</evidence>
<organism evidence="2 3">
    <name type="scientific">Dacryopinax primogenitus (strain DJM 731)</name>
    <name type="common">Brown rot fungus</name>
    <dbReference type="NCBI Taxonomy" id="1858805"/>
    <lineage>
        <taxon>Eukaryota</taxon>
        <taxon>Fungi</taxon>
        <taxon>Dikarya</taxon>
        <taxon>Basidiomycota</taxon>
        <taxon>Agaricomycotina</taxon>
        <taxon>Dacrymycetes</taxon>
        <taxon>Dacrymycetales</taxon>
        <taxon>Dacrymycetaceae</taxon>
        <taxon>Dacryopinax</taxon>
    </lineage>
</organism>
<dbReference type="InterPro" id="IPR036291">
    <property type="entry name" value="NAD(P)-bd_dom_sf"/>
</dbReference>
<dbReference type="STRING" id="1858805.M5GBX8"/>
<evidence type="ECO:0000259" key="1">
    <source>
        <dbReference type="SMART" id="SM00829"/>
    </source>
</evidence>
<dbReference type="OrthoDB" id="3354375at2759"/>
<dbReference type="OMA" id="WNEASCL"/>
<dbReference type="CDD" id="cd05289">
    <property type="entry name" value="MDR_like_2"/>
    <property type="match status" value="1"/>
</dbReference>